<sequence length="949" mass="112396">MKKIYNPQDIERLIYNIWEKKNYFSPHGNTKKESFCVVIPPPNITGGLHMGHAFQYTIMDILVRYNRMMGKNTLWQMGLDHAGIATQLLVEQKLLLEEKKKRSYYSEKELLEKIWEWKKKSEGIIYSQIRRLGNSVDWSSSKFTLDSSISLSVSEAFVKLYNDKLIYKRKRITNWDYKLNSVVSDLEVDMRNITGNMWFIKYKIVNYKLYDINTKYLITATTRPETLLGDTAIAIHPDDKRYSHLKGAEVIVPIIKRKIPIIFDKSVDINKGTGCVKITPAHDFYDYQIGIKHKLPMISIFNNDLTIKKKLKMYTWDGKKTILLNNLIPSDLQGLGKFEARKKIIDVLKLKKILLKVIKHDFIVPHGDRSGVVIEPILTNQWYLKTKPLAKMAILAVQKKQITFIPQKYENLYFSWMNNIEDWCISRQVLWGHRIPIWYDSCGNIYTGKHEKEVRKTYSISSEVMLSQETDVLDTWFSSALWTFSSLGWPNKKKLLNIFHPSNIVVSGFDIIFFWIARMIMLTMYLIKDRNQQPQVPFKIAYITGLIRDEQGQKMSKSKGNVIDPIDMIDGISLNNLIKKRIKNLMKPKLIHEIKKRTMLLFPEGIIPNGADALRLTCASLSAPTRNINWDMNRLKSYRNFCNKLWNATRLIFSFSVNNIIPKYIDYKYLNFFDKWILLEFNNFLKLFTQSLNNYRFDQSVLCLNNFFRYNFCDWYIELIKIHYKYMYKKNFISIRYTSLKVLSDLIHVIHPIIPFITENIWEKISNLKNIKYNSIMLEPYPVYNCSLQDKKIIIYMQCFKNIVSIIRYLRLSAMLKEKELITVYIQNSTSMIKDIINKKIIYFSKMVFVKKFCIVDHKLSGMNYIHKFQDNVEFFIYITSNKNYNFKLLKIKEEIKKICSLIHISKKKLLNKNFIFKAPDNIIHKEKRKFIQLLQNKSHLIKEKKIFE</sequence>
<dbReference type="SUPFAM" id="SSF52374">
    <property type="entry name" value="Nucleotidylyl transferase"/>
    <property type="match status" value="1"/>
</dbReference>
<comment type="subcellular location">
    <subcellularLocation>
        <location evidence="1 11">Cytoplasm</location>
    </subcellularLocation>
</comment>
<dbReference type="InterPro" id="IPR009080">
    <property type="entry name" value="tRNAsynth_Ia_anticodon-bd"/>
</dbReference>
<dbReference type="HAMAP" id="MF_02004">
    <property type="entry name" value="Val_tRNA_synth_type1"/>
    <property type="match status" value="1"/>
</dbReference>
<dbReference type="EC" id="6.1.1.9" evidence="11"/>
<dbReference type="GO" id="GO:0005829">
    <property type="term" value="C:cytosol"/>
    <property type="evidence" value="ECO:0007669"/>
    <property type="project" value="TreeGrafter"/>
</dbReference>
<dbReference type="CDD" id="cd00817">
    <property type="entry name" value="ValRS_core"/>
    <property type="match status" value="1"/>
</dbReference>
<comment type="domain">
    <text evidence="11">ValRS has two distinct active sites: one for aminoacylation and one for editing. The misactivated threonine is translocated from the active site to the editing site.</text>
</comment>
<evidence type="ECO:0000256" key="7">
    <source>
        <dbReference type="ARBA" id="ARBA00022917"/>
    </source>
</evidence>
<evidence type="ECO:0000256" key="8">
    <source>
        <dbReference type="ARBA" id="ARBA00023054"/>
    </source>
</evidence>
<evidence type="ECO:0000256" key="10">
    <source>
        <dbReference type="ARBA" id="ARBA00047552"/>
    </source>
</evidence>
<dbReference type="InterPro" id="IPR014729">
    <property type="entry name" value="Rossmann-like_a/b/a_fold"/>
</dbReference>
<evidence type="ECO:0000259" key="12">
    <source>
        <dbReference type="Pfam" id="PF00133"/>
    </source>
</evidence>
<dbReference type="FunFam" id="3.40.50.620:FF:000032">
    <property type="entry name" value="Valine--tRNA ligase"/>
    <property type="match status" value="1"/>
</dbReference>
<keyword evidence="5 11" id="KW-0547">Nucleotide-binding</keyword>
<feature type="domain" description="Aminoacyl-tRNA synthetase class Ia" evidence="12">
    <location>
        <begin position="14"/>
        <end position="631"/>
    </location>
</feature>
<dbReference type="PANTHER" id="PTHR11946">
    <property type="entry name" value="VALYL-TRNA SYNTHETASES"/>
    <property type="match status" value="1"/>
</dbReference>
<dbReference type="OrthoDB" id="9810365at2"/>
<dbReference type="SUPFAM" id="SSF46589">
    <property type="entry name" value="tRNA-binding arm"/>
    <property type="match status" value="1"/>
</dbReference>
<dbReference type="GO" id="GO:0005524">
    <property type="term" value="F:ATP binding"/>
    <property type="evidence" value="ECO:0007669"/>
    <property type="project" value="UniProtKB-UniRule"/>
</dbReference>
<comment type="function">
    <text evidence="11">Catalyzes the attachment of valine to tRNA(Val). As ValRS can inadvertently accommodate and process structurally similar amino acids such as threonine, to avoid such errors, it has a 'posttransfer' editing activity that hydrolyzes mischarged Thr-tRNA(Val) in a tRNA-dependent manner.</text>
</comment>
<dbReference type="PANTHER" id="PTHR11946:SF93">
    <property type="entry name" value="VALINE--TRNA LIGASE, CHLOROPLASTIC_MITOCHONDRIAL 2"/>
    <property type="match status" value="1"/>
</dbReference>
<dbReference type="FunFam" id="3.40.50.620:FF:000073">
    <property type="entry name" value="Valine--tRNA ligase"/>
    <property type="match status" value="1"/>
</dbReference>
<keyword evidence="8 11" id="KW-0175">Coiled coil</keyword>
<protein>
    <recommendedName>
        <fullName evidence="11">Valine--tRNA ligase</fullName>
        <ecNumber evidence="11">6.1.1.9</ecNumber>
    </recommendedName>
    <alternativeName>
        <fullName evidence="11">Valyl-tRNA synthetase</fullName>
        <shortName evidence="11">ValRS</shortName>
    </alternativeName>
</protein>
<comment type="similarity">
    <text evidence="11">Belongs to the class-I aminoacyl-tRNA synthetase family. ValS type 1 subfamily.</text>
</comment>
<organism evidence="14 15">
    <name type="scientific">Buchnera aphidicola</name>
    <name type="common">Thelaxes californica</name>
    <dbReference type="NCBI Taxonomy" id="1315998"/>
    <lineage>
        <taxon>Bacteria</taxon>
        <taxon>Pseudomonadati</taxon>
        <taxon>Pseudomonadota</taxon>
        <taxon>Gammaproteobacteria</taxon>
        <taxon>Enterobacterales</taxon>
        <taxon>Erwiniaceae</taxon>
        <taxon>Buchnera</taxon>
    </lineage>
</organism>
<dbReference type="InterPro" id="IPR002303">
    <property type="entry name" value="Valyl-tRNA_ligase"/>
</dbReference>
<evidence type="ECO:0000256" key="5">
    <source>
        <dbReference type="ARBA" id="ARBA00022741"/>
    </source>
</evidence>
<dbReference type="Proteomes" id="UP000298782">
    <property type="component" value="Chromosome"/>
</dbReference>
<keyword evidence="9 11" id="KW-0030">Aminoacyl-tRNA synthetase</keyword>
<proteinExistence type="inferred from homology"/>
<accession>A0A4D6YLG5</accession>
<reference evidence="14 15" key="2">
    <citation type="submission" date="2019-05" db="EMBL/GenBank/DDBJ databases">
        <title>Genome evolution of the obligate endosymbiont Buchnera aphidicola.</title>
        <authorList>
            <person name="Moran N.A."/>
        </authorList>
    </citation>
    <scope>NUCLEOTIDE SEQUENCE [LARGE SCALE GENOMIC DNA]</scope>
    <source>
        <strain evidence="14 15">Tca</strain>
    </source>
</reference>
<dbReference type="EMBL" id="CP034852">
    <property type="protein sequence ID" value="QCI26814.1"/>
    <property type="molecule type" value="Genomic_DNA"/>
</dbReference>
<feature type="short sequence motif" description="'HIGH' region" evidence="11">
    <location>
        <begin position="42"/>
        <end position="52"/>
    </location>
</feature>
<dbReference type="PROSITE" id="PS00178">
    <property type="entry name" value="AA_TRNA_LIGASE_I"/>
    <property type="match status" value="1"/>
</dbReference>
<dbReference type="InterPro" id="IPR010978">
    <property type="entry name" value="tRNA-bd_arm"/>
</dbReference>
<keyword evidence="3 11" id="KW-0963">Cytoplasm</keyword>
<dbReference type="CDD" id="cd07962">
    <property type="entry name" value="Anticodon_Ia_Val"/>
    <property type="match status" value="1"/>
</dbReference>
<reference evidence="14 15" key="1">
    <citation type="submission" date="2018-12" db="EMBL/GenBank/DDBJ databases">
        <authorList>
            <person name="Chong R.A."/>
        </authorList>
    </citation>
    <scope>NUCLEOTIDE SEQUENCE [LARGE SCALE GENOMIC DNA]</scope>
    <source>
        <strain evidence="14 15">Tca</strain>
    </source>
</reference>
<dbReference type="GO" id="GO:0002161">
    <property type="term" value="F:aminoacyl-tRNA deacylase activity"/>
    <property type="evidence" value="ECO:0007669"/>
    <property type="project" value="InterPro"/>
</dbReference>
<feature type="short sequence motif" description="'KMSKS' region" evidence="11">
    <location>
        <begin position="554"/>
        <end position="558"/>
    </location>
</feature>
<dbReference type="RefSeq" id="WP_158353520.1">
    <property type="nucleotide sequence ID" value="NZ_CP034852.1"/>
</dbReference>
<dbReference type="InterPro" id="IPR009008">
    <property type="entry name" value="Val/Leu/Ile-tRNA-synth_edit"/>
</dbReference>
<comment type="subunit">
    <text evidence="2 11">Monomer.</text>
</comment>
<dbReference type="InterPro" id="IPR033705">
    <property type="entry name" value="Anticodon_Ia_Val"/>
</dbReference>
<evidence type="ECO:0000313" key="15">
    <source>
        <dbReference type="Proteomes" id="UP000298782"/>
    </source>
</evidence>
<dbReference type="SUPFAM" id="SSF47323">
    <property type="entry name" value="Anticodon-binding domain of a subclass of class I aminoacyl-tRNA synthetases"/>
    <property type="match status" value="1"/>
</dbReference>
<dbReference type="NCBIfam" id="TIGR00422">
    <property type="entry name" value="valS"/>
    <property type="match status" value="1"/>
</dbReference>
<dbReference type="AlphaFoldDB" id="A0A4D6YLG5"/>
<keyword evidence="7 11" id="KW-0648">Protein biosynthesis</keyword>
<keyword evidence="6 11" id="KW-0067">ATP-binding</keyword>
<dbReference type="GO" id="GO:0006438">
    <property type="term" value="P:valyl-tRNA aminoacylation"/>
    <property type="evidence" value="ECO:0007669"/>
    <property type="project" value="UniProtKB-UniRule"/>
</dbReference>
<evidence type="ECO:0000313" key="14">
    <source>
        <dbReference type="EMBL" id="QCI26814.1"/>
    </source>
</evidence>
<dbReference type="Gene3D" id="3.40.50.620">
    <property type="entry name" value="HUPs"/>
    <property type="match status" value="2"/>
</dbReference>
<dbReference type="Pfam" id="PF08264">
    <property type="entry name" value="Anticodon_1"/>
    <property type="match status" value="1"/>
</dbReference>
<evidence type="ECO:0000256" key="2">
    <source>
        <dbReference type="ARBA" id="ARBA00011245"/>
    </source>
</evidence>
<keyword evidence="4 11" id="KW-0436">Ligase</keyword>
<dbReference type="PRINTS" id="PR00986">
    <property type="entry name" value="TRNASYNTHVAL"/>
</dbReference>
<name>A0A4D6YLG5_9GAMM</name>
<evidence type="ECO:0000259" key="13">
    <source>
        <dbReference type="Pfam" id="PF08264"/>
    </source>
</evidence>
<evidence type="ECO:0000256" key="6">
    <source>
        <dbReference type="ARBA" id="ARBA00022840"/>
    </source>
</evidence>
<evidence type="ECO:0000256" key="4">
    <source>
        <dbReference type="ARBA" id="ARBA00022598"/>
    </source>
</evidence>
<dbReference type="NCBIfam" id="NF004349">
    <property type="entry name" value="PRK05729.1"/>
    <property type="match status" value="1"/>
</dbReference>
<evidence type="ECO:0000256" key="1">
    <source>
        <dbReference type="ARBA" id="ARBA00004496"/>
    </source>
</evidence>
<comment type="catalytic activity">
    <reaction evidence="10 11">
        <text>tRNA(Val) + L-valine + ATP = L-valyl-tRNA(Val) + AMP + diphosphate</text>
        <dbReference type="Rhea" id="RHEA:10704"/>
        <dbReference type="Rhea" id="RHEA-COMP:9672"/>
        <dbReference type="Rhea" id="RHEA-COMP:9708"/>
        <dbReference type="ChEBI" id="CHEBI:30616"/>
        <dbReference type="ChEBI" id="CHEBI:33019"/>
        <dbReference type="ChEBI" id="CHEBI:57762"/>
        <dbReference type="ChEBI" id="CHEBI:78442"/>
        <dbReference type="ChEBI" id="CHEBI:78537"/>
        <dbReference type="ChEBI" id="CHEBI:456215"/>
        <dbReference type="EC" id="6.1.1.9"/>
    </reaction>
</comment>
<dbReference type="SUPFAM" id="SSF50677">
    <property type="entry name" value="ValRS/IleRS/LeuRS editing domain"/>
    <property type="match status" value="1"/>
</dbReference>
<dbReference type="InterPro" id="IPR001412">
    <property type="entry name" value="aa-tRNA-synth_I_CS"/>
</dbReference>
<dbReference type="GO" id="GO:0004832">
    <property type="term" value="F:valine-tRNA ligase activity"/>
    <property type="evidence" value="ECO:0007669"/>
    <property type="project" value="UniProtKB-UniRule"/>
</dbReference>
<feature type="binding site" evidence="11">
    <location>
        <position position="557"/>
    </location>
    <ligand>
        <name>ATP</name>
        <dbReference type="ChEBI" id="CHEBI:30616"/>
    </ligand>
</feature>
<gene>
    <name evidence="11" type="primary">valS</name>
    <name evidence="14" type="ORF">D9V80_01415</name>
</gene>
<dbReference type="InterPro" id="IPR013155">
    <property type="entry name" value="M/V/L/I-tRNA-synth_anticd-bd"/>
</dbReference>
<dbReference type="Pfam" id="PF00133">
    <property type="entry name" value="tRNA-synt_1"/>
    <property type="match status" value="1"/>
</dbReference>
<evidence type="ECO:0000256" key="3">
    <source>
        <dbReference type="ARBA" id="ARBA00022490"/>
    </source>
</evidence>
<evidence type="ECO:0000256" key="9">
    <source>
        <dbReference type="ARBA" id="ARBA00023146"/>
    </source>
</evidence>
<keyword evidence="15" id="KW-1185">Reference proteome</keyword>
<feature type="domain" description="Methionyl/Valyl/Leucyl/Isoleucyl-tRNA synthetase anticodon-binding" evidence="13">
    <location>
        <begin position="674"/>
        <end position="825"/>
    </location>
</feature>
<comment type="domain">
    <text evidence="11">The C-terminal coiled-coil domain is crucial for aminoacylation activity.</text>
</comment>
<dbReference type="Gene3D" id="3.90.740.10">
    <property type="entry name" value="Valyl/Leucyl/Isoleucyl-tRNA synthetase, editing domain"/>
    <property type="match status" value="1"/>
</dbReference>
<dbReference type="InterPro" id="IPR002300">
    <property type="entry name" value="aa-tRNA-synth_Ia"/>
</dbReference>
<dbReference type="Gene3D" id="1.10.730.10">
    <property type="entry name" value="Isoleucyl-tRNA Synthetase, Domain 1"/>
    <property type="match status" value="1"/>
</dbReference>
<evidence type="ECO:0000256" key="11">
    <source>
        <dbReference type="HAMAP-Rule" id="MF_02004"/>
    </source>
</evidence>